<evidence type="ECO:0000313" key="1">
    <source>
        <dbReference type="EMBL" id="PKK59732.1"/>
    </source>
</evidence>
<proteinExistence type="predicted"/>
<accession>A0A2N1MDL4</accession>
<name>A0A2N1MDL4_9GLOM</name>
<dbReference type="EMBL" id="LLXL01001206">
    <property type="protein sequence ID" value="PKK65741.1"/>
    <property type="molecule type" value="Genomic_DNA"/>
</dbReference>
<gene>
    <name evidence="2" type="ORF">RhiirC2_754629</name>
    <name evidence="1" type="ORF">RhiirC2_762418</name>
</gene>
<dbReference type="Proteomes" id="UP000233469">
    <property type="component" value="Unassembled WGS sequence"/>
</dbReference>
<evidence type="ECO:0000313" key="3">
    <source>
        <dbReference type="Proteomes" id="UP000233469"/>
    </source>
</evidence>
<organism evidence="1 3">
    <name type="scientific">Rhizophagus irregularis</name>
    <dbReference type="NCBI Taxonomy" id="588596"/>
    <lineage>
        <taxon>Eukaryota</taxon>
        <taxon>Fungi</taxon>
        <taxon>Fungi incertae sedis</taxon>
        <taxon>Mucoromycota</taxon>
        <taxon>Glomeromycotina</taxon>
        <taxon>Glomeromycetes</taxon>
        <taxon>Glomerales</taxon>
        <taxon>Glomeraceae</taxon>
        <taxon>Rhizophagus</taxon>
    </lineage>
</organism>
<sequence>MKEKRVKYLAIRNSNNGELCRFENEAKEFELYNIKLQYYYAIFFYSYYNYMKELY</sequence>
<evidence type="ECO:0000313" key="2">
    <source>
        <dbReference type="EMBL" id="PKK65741.1"/>
    </source>
</evidence>
<protein>
    <submittedName>
        <fullName evidence="1">Uncharacterized protein</fullName>
    </submittedName>
</protein>
<reference evidence="1 3" key="1">
    <citation type="submission" date="2016-04" db="EMBL/GenBank/DDBJ databases">
        <title>Genome analyses suggest a sexual origin of heterokaryosis in a supposedly ancient asexual fungus.</title>
        <authorList>
            <person name="Ropars J."/>
            <person name="Sedzielewska K."/>
            <person name="Noel J."/>
            <person name="Charron P."/>
            <person name="Farinelli L."/>
            <person name="Marton T."/>
            <person name="Kruger M."/>
            <person name="Pelin A."/>
            <person name="Brachmann A."/>
            <person name="Corradi N."/>
        </authorList>
    </citation>
    <scope>NUCLEOTIDE SEQUENCE [LARGE SCALE GENOMIC DNA]</scope>
    <source>
        <strain evidence="1 3">C2</strain>
    </source>
</reference>
<reference evidence="1 3" key="2">
    <citation type="submission" date="2017-10" db="EMBL/GenBank/DDBJ databases">
        <title>Extensive intraspecific genome diversity in a model arbuscular mycorrhizal fungus.</title>
        <authorList>
            <person name="Chen E.C.H."/>
            <person name="Morin E."/>
            <person name="Baudet D."/>
            <person name="Noel J."/>
            <person name="Ndikumana S."/>
            <person name="Charron P."/>
            <person name="St-Onge C."/>
            <person name="Giorgi J."/>
            <person name="Grigoriev I.V."/>
            <person name="Roux C."/>
            <person name="Martin F.M."/>
            <person name="Corradi N."/>
        </authorList>
    </citation>
    <scope>NUCLEOTIDE SEQUENCE [LARGE SCALE GENOMIC DNA]</scope>
    <source>
        <strain evidence="1 3">C2</strain>
    </source>
</reference>
<comment type="caution">
    <text evidence="1">The sequence shown here is derived from an EMBL/GenBank/DDBJ whole genome shotgun (WGS) entry which is preliminary data.</text>
</comment>
<dbReference type="EMBL" id="LLXL01002905">
    <property type="protein sequence ID" value="PKK59732.1"/>
    <property type="molecule type" value="Genomic_DNA"/>
</dbReference>
<dbReference type="AlphaFoldDB" id="A0A2N1MDL4"/>